<reference evidence="3" key="1">
    <citation type="submission" date="2023-03" db="EMBL/GenBank/DDBJ databases">
        <title>Electrophorus voltai genome.</title>
        <authorList>
            <person name="Bian C."/>
        </authorList>
    </citation>
    <scope>NUCLEOTIDE SEQUENCE</scope>
    <source>
        <strain evidence="3">CB-2022</strain>
        <tissue evidence="3">Muscle</tissue>
    </source>
</reference>
<accession>A0AAD8Z175</accession>
<dbReference type="Pfam" id="PF00078">
    <property type="entry name" value="RVT_1"/>
    <property type="match status" value="1"/>
</dbReference>
<keyword evidence="4" id="KW-1185">Reference proteome</keyword>
<name>A0AAD8Z175_9TELE</name>
<sequence length="541" mass="60800">MTDLNNVAAQNDQVLRLTAADVRRNLRGLNPRKAAGPDNILGRVLRECADQLADVLTDIFNISLSCAVVPTCFKTTTIIPVPKKPLMSCLNDYGPIALTSIIMKCFERLVMRHIKTQLLPSLDPLQFAYRSNRSTDDAISTTLHLALTHLDEKGTYVRMLFIDFSSAFNTIVPQHLIGKLSLLGLNTSLCNWILDFLTGRLQSVRIRSSTSNTTTLSTGAPQGSVLSLLLFTLLTHDCAAMHSSNHLIKFADDMTVVGLINKDNESAYREEVRELVSWCKVNNLYLNVDKTKEMVVDFRRARMLFVLLRGGNTTVLTMIDRFSRGVQFIAFPTMSTAFQTAEALFNQSSYCACGPPQGRKQARDEQRLSRRGPGLGLDGWHLSRREPDQAGQWHPSHRKPDQAQRRHSRRRQGLDLAGQLLSRWGLDQAGRLLSHRRPDQAGFSHAGNKNWIGPGGVSRAGDWNRLMMGSVSHTRRHEWVLVASDYKIQCYGEDFLMLRDQVLQCSSKVPQACYTRGMLVSVLYHQRLIYMLQAGFLPDDA</sequence>
<evidence type="ECO:0000259" key="2">
    <source>
        <dbReference type="PROSITE" id="PS50878"/>
    </source>
</evidence>
<evidence type="ECO:0000313" key="4">
    <source>
        <dbReference type="Proteomes" id="UP001239994"/>
    </source>
</evidence>
<dbReference type="SUPFAM" id="SSF56672">
    <property type="entry name" value="DNA/RNA polymerases"/>
    <property type="match status" value="1"/>
</dbReference>
<feature type="region of interest" description="Disordered" evidence="1">
    <location>
        <begin position="355"/>
        <end position="412"/>
    </location>
</feature>
<dbReference type="CDD" id="cd01650">
    <property type="entry name" value="RT_nLTR_like"/>
    <property type="match status" value="1"/>
</dbReference>
<dbReference type="PANTHER" id="PTHR47510">
    <property type="entry name" value="REVERSE TRANSCRIPTASE DOMAIN-CONTAINING PROTEIN"/>
    <property type="match status" value="1"/>
</dbReference>
<dbReference type="Proteomes" id="UP001239994">
    <property type="component" value="Unassembled WGS sequence"/>
</dbReference>
<dbReference type="AlphaFoldDB" id="A0AAD8Z175"/>
<dbReference type="PANTHER" id="PTHR47510:SF3">
    <property type="entry name" value="ENDO_EXONUCLEASE_PHOSPHATASE DOMAIN-CONTAINING PROTEIN"/>
    <property type="match status" value="1"/>
</dbReference>
<dbReference type="InterPro" id="IPR043502">
    <property type="entry name" value="DNA/RNA_pol_sf"/>
</dbReference>
<evidence type="ECO:0000313" key="3">
    <source>
        <dbReference type="EMBL" id="KAK1791082.1"/>
    </source>
</evidence>
<evidence type="ECO:0000256" key="1">
    <source>
        <dbReference type="SAM" id="MobiDB-lite"/>
    </source>
</evidence>
<protein>
    <recommendedName>
        <fullName evidence="2">Reverse transcriptase domain-containing protein</fullName>
    </recommendedName>
</protein>
<dbReference type="PROSITE" id="PS50878">
    <property type="entry name" value="RT_POL"/>
    <property type="match status" value="1"/>
</dbReference>
<dbReference type="EMBL" id="JAROKS010000020">
    <property type="protein sequence ID" value="KAK1791082.1"/>
    <property type="molecule type" value="Genomic_DNA"/>
</dbReference>
<proteinExistence type="predicted"/>
<dbReference type="InterPro" id="IPR000477">
    <property type="entry name" value="RT_dom"/>
</dbReference>
<gene>
    <name evidence="3" type="ORF">P4O66_002119</name>
</gene>
<feature type="domain" description="Reverse transcriptase" evidence="2">
    <location>
        <begin position="62"/>
        <end position="307"/>
    </location>
</feature>
<comment type="caution">
    <text evidence="3">The sequence shown here is derived from an EMBL/GenBank/DDBJ whole genome shotgun (WGS) entry which is preliminary data.</text>
</comment>
<organism evidence="3 4">
    <name type="scientific">Electrophorus voltai</name>
    <dbReference type="NCBI Taxonomy" id="2609070"/>
    <lineage>
        <taxon>Eukaryota</taxon>
        <taxon>Metazoa</taxon>
        <taxon>Chordata</taxon>
        <taxon>Craniata</taxon>
        <taxon>Vertebrata</taxon>
        <taxon>Euteleostomi</taxon>
        <taxon>Actinopterygii</taxon>
        <taxon>Neopterygii</taxon>
        <taxon>Teleostei</taxon>
        <taxon>Ostariophysi</taxon>
        <taxon>Gymnotiformes</taxon>
        <taxon>Gymnotoidei</taxon>
        <taxon>Gymnotidae</taxon>
        <taxon>Electrophorus</taxon>
    </lineage>
</organism>